<accession>A0A0B1TS27</accession>
<evidence type="ECO:0000313" key="3">
    <source>
        <dbReference type="Proteomes" id="UP000053660"/>
    </source>
</evidence>
<dbReference type="SUPFAM" id="SSF53098">
    <property type="entry name" value="Ribonuclease H-like"/>
    <property type="match status" value="1"/>
</dbReference>
<dbReference type="PROSITE" id="PS50994">
    <property type="entry name" value="INTEGRASE"/>
    <property type="match status" value="1"/>
</dbReference>
<protein>
    <recommendedName>
        <fullName evidence="1">Integrase catalytic domain-containing protein</fullName>
    </recommendedName>
</protein>
<dbReference type="EMBL" id="KN549259">
    <property type="protein sequence ID" value="KHJ98931.1"/>
    <property type="molecule type" value="Genomic_DNA"/>
</dbReference>
<proteinExistence type="predicted"/>
<evidence type="ECO:0000313" key="2">
    <source>
        <dbReference type="EMBL" id="KHJ98931.1"/>
    </source>
</evidence>
<dbReference type="Gene3D" id="3.30.420.10">
    <property type="entry name" value="Ribonuclease H-like superfamily/Ribonuclease H"/>
    <property type="match status" value="1"/>
</dbReference>
<evidence type="ECO:0000259" key="1">
    <source>
        <dbReference type="PROSITE" id="PS50994"/>
    </source>
</evidence>
<feature type="domain" description="Integrase catalytic" evidence="1">
    <location>
        <begin position="1"/>
        <end position="134"/>
    </location>
</feature>
<dbReference type="GO" id="GO:0015074">
    <property type="term" value="P:DNA integration"/>
    <property type="evidence" value="ECO:0007669"/>
    <property type="project" value="InterPro"/>
</dbReference>
<dbReference type="OrthoDB" id="5871302at2759"/>
<sequence length="220" mass="25901">MFLNAFRRFVSRRGKPETVTCDNARIFLLGSRIINDCISTDDELSRTMSNQLIEWSHITPYSPWKGGFYERLIKTVKHALFMVIGKRIITKEQLCALLTEIEGCLNSLPLTYQESNLDDCLIILRPIDFIQKDIYISLPLEFAEEERTDPTYLPPSVRAELQTRLQTEKALRSSCALTERYWELWREQYLTVLREQHRRNIDNKRGCVKKSSRRRGSTRH</sequence>
<dbReference type="InterPro" id="IPR001584">
    <property type="entry name" value="Integrase_cat-core"/>
</dbReference>
<dbReference type="GO" id="GO:0003676">
    <property type="term" value="F:nucleic acid binding"/>
    <property type="evidence" value="ECO:0007669"/>
    <property type="project" value="InterPro"/>
</dbReference>
<dbReference type="InterPro" id="IPR036397">
    <property type="entry name" value="RNaseH_sf"/>
</dbReference>
<organism evidence="2 3">
    <name type="scientific">Oesophagostomum dentatum</name>
    <name type="common">Nodular worm</name>
    <dbReference type="NCBI Taxonomy" id="61180"/>
    <lineage>
        <taxon>Eukaryota</taxon>
        <taxon>Metazoa</taxon>
        <taxon>Ecdysozoa</taxon>
        <taxon>Nematoda</taxon>
        <taxon>Chromadorea</taxon>
        <taxon>Rhabditida</taxon>
        <taxon>Rhabditina</taxon>
        <taxon>Rhabditomorpha</taxon>
        <taxon>Strongyloidea</taxon>
        <taxon>Strongylidae</taxon>
        <taxon>Oesophagostomum</taxon>
    </lineage>
</organism>
<reference evidence="2 3" key="1">
    <citation type="submission" date="2014-03" db="EMBL/GenBank/DDBJ databases">
        <title>Draft genome of the hookworm Oesophagostomum dentatum.</title>
        <authorList>
            <person name="Mitreva M."/>
        </authorList>
    </citation>
    <scope>NUCLEOTIDE SEQUENCE [LARGE SCALE GENOMIC DNA]</scope>
    <source>
        <strain evidence="2 3">OD-Hann</strain>
    </source>
</reference>
<dbReference type="Proteomes" id="UP000053660">
    <property type="component" value="Unassembled WGS sequence"/>
</dbReference>
<dbReference type="InterPro" id="IPR012337">
    <property type="entry name" value="RNaseH-like_sf"/>
</dbReference>
<gene>
    <name evidence="2" type="ORF">OESDEN_01077</name>
</gene>
<dbReference type="PANTHER" id="PTHR47331">
    <property type="entry name" value="PHD-TYPE DOMAIN-CONTAINING PROTEIN"/>
    <property type="match status" value="1"/>
</dbReference>
<dbReference type="AlphaFoldDB" id="A0A0B1TS27"/>
<name>A0A0B1TS27_OESDE</name>
<keyword evidence="3" id="KW-1185">Reference proteome</keyword>